<proteinExistence type="predicted"/>
<evidence type="ECO:0000313" key="2">
    <source>
        <dbReference type="Proteomes" id="UP000485058"/>
    </source>
</evidence>
<dbReference type="Proteomes" id="UP000485058">
    <property type="component" value="Unassembled WGS sequence"/>
</dbReference>
<reference evidence="1 2" key="1">
    <citation type="submission" date="2020-02" db="EMBL/GenBank/DDBJ databases">
        <title>Draft genome sequence of Haematococcus lacustris strain NIES-144.</title>
        <authorList>
            <person name="Morimoto D."/>
            <person name="Nakagawa S."/>
            <person name="Yoshida T."/>
            <person name="Sawayama S."/>
        </authorList>
    </citation>
    <scope>NUCLEOTIDE SEQUENCE [LARGE SCALE GENOMIC DNA]</scope>
    <source>
        <strain evidence="1 2">NIES-144</strain>
    </source>
</reference>
<sequence>ISAEPLKVHIEHLKDEAYTNNDILKATSMELVNTMRDLLHLNPLYGEQFRTLLSL</sequence>
<feature type="non-terminal residue" evidence="1">
    <location>
        <position position="1"/>
    </location>
</feature>
<dbReference type="AlphaFoldDB" id="A0A699YT47"/>
<feature type="non-terminal residue" evidence="1">
    <location>
        <position position="55"/>
    </location>
</feature>
<accession>A0A699YT47</accession>
<name>A0A699YT47_HAELA</name>
<gene>
    <name evidence="1" type="ORF">HaLaN_08088</name>
</gene>
<comment type="caution">
    <text evidence="1">The sequence shown here is derived from an EMBL/GenBank/DDBJ whole genome shotgun (WGS) entry which is preliminary data.</text>
</comment>
<keyword evidence="1" id="KW-0645">Protease</keyword>
<protein>
    <submittedName>
        <fullName evidence="1">Lon protease homolog</fullName>
    </submittedName>
</protein>
<evidence type="ECO:0000313" key="1">
    <source>
        <dbReference type="EMBL" id="GFH12405.1"/>
    </source>
</evidence>
<dbReference type="EMBL" id="BLLF01000500">
    <property type="protein sequence ID" value="GFH12405.1"/>
    <property type="molecule type" value="Genomic_DNA"/>
</dbReference>
<dbReference type="GO" id="GO:0008233">
    <property type="term" value="F:peptidase activity"/>
    <property type="evidence" value="ECO:0007669"/>
    <property type="project" value="UniProtKB-KW"/>
</dbReference>
<dbReference type="GO" id="GO:0006508">
    <property type="term" value="P:proteolysis"/>
    <property type="evidence" value="ECO:0007669"/>
    <property type="project" value="UniProtKB-KW"/>
</dbReference>
<organism evidence="1 2">
    <name type="scientific">Haematococcus lacustris</name>
    <name type="common">Green alga</name>
    <name type="synonym">Haematococcus pluvialis</name>
    <dbReference type="NCBI Taxonomy" id="44745"/>
    <lineage>
        <taxon>Eukaryota</taxon>
        <taxon>Viridiplantae</taxon>
        <taxon>Chlorophyta</taxon>
        <taxon>core chlorophytes</taxon>
        <taxon>Chlorophyceae</taxon>
        <taxon>CS clade</taxon>
        <taxon>Chlamydomonadales</taxon>
        <taxon>Haematococcaceae</taxon>
        <taxon>Haematococcus</taxon>
    </lineage>
</organism>
<keyword evidence="2" id="KW-1185">Reference proteome</keyword>
<keyword evidence="1" id="KW-0378">Hydrolase</keyword>